<name>A0A0K9NWN0_ZOSMR</name>
<comment type="caution">
    <text evidence="6">The sequence shown here is derived from an EMBL/GenBank/DDBJ whole genome shotgun (WGS) entry which is preliminary data.</text>
</comment>
<accession>A0A0K9NWN0</accession>
<dbReference type="InterPro" id="IPR001650">
    <property type="entry name" value="Helicase_C-like"/>
</dbReference>
<dbReference type="EMBL" id="LFYR01001529">
    <property type="protein sequence ID" value="KMZ61166.1"/>
    <property type="molecule type" value="Genomic_DNA"/>
</dbReference>
<feature type="domain" description="Helicase C-terminal" evidence="5">
    <location>
        <begin position="13"/>
        <end position="178"/>
    </location>
</feature>
<dbReference type="AlphaFoldDB" id="A0A0K9NWN0"/>
<dbReference type="PROSITE" id="PS51194">
    <property type="entry name" value="HELICASE_CTER"/>
    <property type="match status" value="1"/>
</dbReference>
<dbReference type="SMART" id="SM00490">
    <property type="entry name" value="HELICc"/>
    <property type="match status" value="1"/>
</dbReference>
<dbReference type="InterPro" id="IPR050079">
    <property type="entry name" value="DEAD_box_RNA_helicase"/>
</dbReference>
<evidence type="ECO:0000256" key="3">
    <source>
        <dbReference type="ARBA" id="ARBA00022806"/>
    </source>
</evidence>
<dbReference type="GO" id="GO:0016787">
    <property type="term" value="F:hydrolase activity"/>
    <property type="evidence" value="ECO:0007669"/>
    <property type="project" value="UniProtKB-KW"/>
</dbReference>
<dbReference type="GO" id="GO:0005524">
    <property type="term" value="F:ATP binding"/>
    <property type="evidence" value="ECO:0007669"/>
    <property type="project" value="UniProtKB-KW"/>
</dbReference>
<keyword evidence="2" id="KW-0378">Hydrolase</keyword>
<dbReference type="GO" id="GO:0004386">
    <property type="term" value="F:helicase activity"/>
    <property type="evidence" value="ECO:0007669"/>
    <property type="project" value="UniProtKB-KW"/>
</dbReference>
<keyword evidence="3 6" id="KW-0347">Helicase</keyword>
<dbReference type="InterPro" id="IPR027417">
    <property type="entry name" value="P-loop_NTPase"/>
</dbReference>
<dbReference type="SUPFAM" id="SSF52540">
    <property type="entry name" value="P-loop containing nucleoside triphosphate hydrolases"/>
    <property type="match status" value="1"/>
</dbReference>
<dbReference type="PANTHER" id="PTHR47959">
    <property type="entry name" value="ATP-DEPENDENT RNA HELICASE RHLE-RELATED"/>
    <property type="match status" value="1"/>
</dbReference>
<evidence type="ECO:0000313" key="7">
    <source>
        <dbReference type="Proteomes" id="UP000036987"/>
    </source>
</evidence>
<sequence>LEQRWVEVSIDTQVDSLLEAVKHSSKLDHVVSASGTHRTMVFANTIEAAEAVAKILQQFDIECLCYHSDSTLEERKKKLVSFSENGGVLVCTDAAARGLDIPNVSHVIQAEFATSAVDFLHRVGRTGRAGHYGVVTSLYTESNRDLVSAVRQAEKLGQPVENAFSRKRSFRNKLKKRGVRYLKDPPPVEAVVA</sequence>
<feature type="non-terminal residue" evidence="6">
    <location>
        <position position="1"/>
    </location>
</feature>
<keyword evidence="4" id="KW-0067">ATP-binding</keyword>
<evidence type="ECO:0000256" key="4">
    <source>
        <dbReference type="ARBA" id="ARBA00022840"/>
    </source>
</evidence>
<organism evidence="6 7">
    <name type="scientific">Zostera marina</name>
    <name type="common">Eelgrass</name>
    <dbReference type="NCBI Taxonomy" id="29655"/>
    <lineage>
        <taxon>Eukaryota</taxon>
        <taxon>Viridiplantae</taxon>
        <taxon>Streptophyta</taxon>
        <taxon>Embryophyta</taxon>
        <taxon>Tracheophyta</taxon>
        <taxon>Spermatophyta</taxon>
        <taxon>Magnoliopsida</taxon>
        <taxon>Liliopsida</taxon>
        <taxon>Zosteraceae</taxon>
        <taxon>Zostera</taxon>
    </lineage>
</organism>
<keyword evidence="7" id="KW-1185">Reference proteome</keyword>
<gene>
    <name evidence="6" type="ORF">ZOSMA_54G00970</name>
</gene>
<dbReference type="Proteomes" id="UP000036987">
    <property type="component" value="Unassembled WGS sequence"/>
</dbReference>
<dbReference type="Gene3D" id="3.40.50.300">
    <property type="entry name" value="P-loop containing nucleotide triphosphate hydrolases"/>
    <property type="match status" value="1"/>
</dbReference>
<dbReference type="Pfam" id="PF00271">
    <property type="entry name" value="Helicase_C"/>
    <property type="match status" value="1"/>
</dbReference>
<keyword evidence="1" id="KW-0547">Nucleotide-binding</keyword>
<evidence type="ECO:0000256" key="1">
    <source>
        <dbReference type="ARBA" id="ARBA00022741"/>
    </source>
</evidence>
<dbReference type="OrthoDB" id="10256233at2759"/>
<proteinExistence type="predicted"/>
<evidence type="ECO:0000256" key="2">
    <source>
        <dbReference type="ARBA" id="ARBA00022801"/>
    </source>
</evidence>
<protein>
    <submittedName>
        <fullName evidence="6">DEAD-box ATP-dependent RNA helicase 22</fullName>
    </submittedName>
</protein>
<evidence type="ECO:0000259" key="5">
    <source>
        <dbReference type="PROSITE" id="PS51194"/>
    </source>
</evidence>
<reference evidence="7" key="1">
    <citation type="journal article" date="2016" name="Nature">
        <title>The genome of the seagrass Zostera marina reveals angiosperm adaptation to the sea.</title>
        <authorList>
            <person name="Olsen J.L."/>
            <person name="Rouze P."/>
            <person name="Verhelst B."/>
            <person name="Lin Y.-C."/>
            <person name="Bayer T."/>
            <person name="Collen J."/>
            <person name="Dattolo E."/>
            <person name="De Paoli E."/>
            <person name="Dittami S."/>
            <person name="Maumus F."/>
            <person name="Michel G."/>
            <person name="Kersting A."/>
            <person name="Lauritano C."/>
            <person name="Lohaus R."/>
            <person name="Toepel M."/>
            <person name="Tonon T."/>
            <person name="Vanneste K."/>
            <person name="Amirebrahimi M."/>
            <person name="Brakel J."/>
            <person name="Bostroem C."/>
            <person name="Chovatia M."/>
            <person name="Grimwood J."/>
            <person name="Jenkins J.W."/>
            <person name="Jueterbock A."/>
            <person name="Mraz A."/>
            <person name="Stam W.T."/>
            <person name="Tice H."/>
            <person name="Bornberg-Bauer E."/>
            <person name="Green P.J."/>
            <person name="Pearson G.A."/>
            <person name="Procaccini G."/>
            <person name="Duarte C.M."/>
            <person name="Schmutz J."/>
            <person name="Reusch T.B.H."/>
            <person name="Van de Peer Y."/>
        </authorList>
    </citation>
    <scope>NUCLEOTIDE SEQUENCE [LARGE SCALE GENOMIC DNA]</scope>
    <source>
        <strain evidence="7">cv. Finnish</strain>
    </source>
</reference>
<dbReference type="CDD" id="cd18787">
    <property type="entry name" value="SF2_C_DEAD"/>
    <property type="match status" value="1"/>
</dbReference>
<evidence type="ECO:0000313" key="6">
    <source>
        <dbReference type="EMBL" id="KMZ61166.1"/>
    </source>
</evidence>
<dbReference type="PANTHER" id="PTHR47959:SF1">
    <property type="entry name" value="ATP-DEPENDENT RNA HELICASE DBPA"/>
    <property type="match status" value="1"/>
</dbReference>